<reference evidence="2 3" key="1">
    <citation type="submission" date="2020-04" db="EMBL/GenBank/DDBJ databases">
        <authorList>
            <person name="De Canck E."/>
        </authorList>
    </citation>
    <scope>NUCLEOTIDE SEQUENCE [LARGE SCALE GENOMIC DNA]</scope>
    <source>
        <strain evidence="2 3">LMG 29542</strain>
    </source>
</reference>
<dbReference type="Pfam" id="PF00665">
    <property type="entry name" value="rve"/>
    <property type="match status" value="1"/>
</dbReference>
<dbReference type="GO" id="GO:0003676">
    <property type="term" value="F:nucleic acid binding"/>
    <property type="evidence" value="ECO:0007669"/>
    <property type="project" value="InterPro"/>
</dbReference>
<proteinExistence type="predicted"/>
<dbReference type="InterPro" id="IPR001584">
    <property type="entry name" value="Integrase_cat-core"/>
</dbReference>
<name>A0A6J5ECV7_9BURK</name>
<dbReference type="EMBL" id="CADIKH010000024">
    <property type="protein sequence ID" value="CAB3764299.1"/>
    <property type="molecule type" value="Genomic_DNA"/>
</dbReference>
<dbReference type="PANTHER" id="PTHR47515">
    <property type="entry name" value="LOW CALCIUM RESPONSE LOCUS PROTEIN T"/>
    <property type="match status" value="1"/>
</dbReference>
<evidence type="ECO:0000259" key="1">
    <source>
        <dbReference type="PROSITE" id="PS50994"/>
    </source>
</evidence>
<accession>A0A6J5ECV7</accession>
<dbReference type="RefSeq" id="WP_175228945.1">
    <property type="nucleotide sequence ID" value="NZ_CADIKH010000024.1"/>
</dbReference>
<dbReference type="PROSITE" id="PS50994">
    <property type="entry name" value="INTEGRASE"/>
    <property type="match status" value="1"/>
</dbReference>
<evidence type="ECO:0000313" key="3">
    <source>
        <dbReference type="Proteomes" id="UP000494363"/>
    </source>
</evidence>
<gene>
    <name evidence="2" type="ORF">LMG29542_04832</name>
</gene>
<dbReference type="InterPro" id="IPR012337">
    <property type="entry name" value="RNaseH-like_sf"/>
</dbReference>
<dbReference type="SUPFAM" id="SSF53098">
    <property type="entry name" value="Ribonuclease H-like"/>
    <property type="match status" value="1"/>
</dbReference>
<dbReference type="InterPro" id="IPR036397">
    <property type="entry name" value="RNaseH_sf"/>
</dbReference>
<evidence type="ECO:0000313" key="2">
    <source>
        <dbReference type="EMBL" id="CAB3764299.1"/>
    </source>
</evidence>
<protein>
    <recommendedName>
        <fullName evidence="1">Integrase catalytic domain-containing protein</fullName>
    </recommendedName>
</protein>
<feature type="domain" description="Integrase catalytic" evidence="1">
    <location>
        <begin position="60"/>
        <end position="153"/>
    </location>
</feature>
<dbReference type="Gene3D" id="3.30.420.10">
    <property type="entry name" value="Ribonuclease H-like superfamily/Ribonuclease H"/>
    <property type="match status" value="1"/>
</dbReference>
<organism evidence="2 3">
    <name type="scientific">Paraburkholderia humisilvae</name>
    <dbReference type="NCBI Taxonomy" id="627669"/>
    <lineage>
        <taxon>Bacteria</taxon>
        <taxon>Pseudomonadati</taxon>
        <taxon>Pseudomonadota</taxon>
        <taxon>Betaproteobacteria</taxon>
        <taxon>Burkholderiales</taxon>
        <taxon>Burkholderiaceae</taxon>
        <taxon>Paraburkholderia</taxon>
    </lineage>
</organism>
<dbReference type="Proteomes" id="UP000494363">
    <property type="component" value="Unassembled WGS sequence"/>
</dbReference>
<dbReference type="PANTHER" id="PTHR47515:SF1">
    <property type="entry name" value="BLR2054 PROTEIN"/>
    <property type="match status" value="1"/>
</dbReference>
<dbReference type="GO" id="GO:0015074">
    <property type="term" value="P:DNA integration"/>
    <property type="evidence" value="ECO:0007669"/>
    <property type="project" value="InterPro"/>
</dbReference>
<keyword evidence="3" id="KW-1185">Reference proteome</keyword>
<sequence>MMLIAAQKRRYGCHRIHVHRARAGWPTTSSSGGSTATQGLAVRKRRASVLRLSERTPPPLPTGPNQRWSMDFVSDRLAYGRRFRCLNVVDDYTRECQAIEVDSSLPGLQVKQVLERLKEMRDLPASITVDNGPEFAGKALDAWDYEAGVTLSFIRSFGLASPRKMLISGVSTGGSAMNA</sequence>
<dbReference type="AlphaFoldDB" id="A0A6J5ECV7"/>